<evidence type="ECO:0000259" key="9">
    <source>
        <dbReference type="Pfam" id="PF13249"/>
    </source>
</evidence>
<dbReference type="Proteomes" id="UP001140094">
    <property type="component" value="Unassembled WGS sequence"/>
</dbReference>
<dbReference type="GO" id="GO:0006696">
    <property type="term" value="P:ergosterol biosynthetic process"/>
    <property type="evidence" value="ECO:0007669"/>
    <property type="project" value="TreeGrafter"/>
</dbReference>
<name>A0A9W8HRX8_9FUNG</name>
<dbReference type="EC" id="5.4.99.-" evidence="7"/>
<dbReference type="InterPro" id="IPR002365">
    <property type="entry name" value="Terpene_synthase_CS"/>
</dbReference>
<dbReference type="AlphaFoldDB" id="A0A9W8HRX8"/>
<feature type="domain" description="Squalene cyclase N-terminal" evidence="9">
    <location>
        <begin position="82"/>
        <end position="332"/>
    </location>
</feature>
<evidence type="ECO:0000259" key="8">
    <source>
        <dbReference type="Pfam" id="PF13243"/>
    </source>
</evidence>
<evidence type="ECO:0000313" key="11">
    <source>
        <dbReference type="Proteomes" id="UP001140094"/>
    </source>
</evidence>
<evidence type="ECO:0000256" key="4">
    <source>
        <dbReference type="ARBA" id="ARBA00022955"/>
    </source>
</evidence>
<dbReference type="FunFam" id="1.50.10.20:FF:000003">
    <property type="entry name" value="Terpene cyclase/mutase family member"/>
    <property type="match status" value="1"/>
</dbReference>
<dbReference type="Gene3D" id="6.20.120.20">
    <property type="match status" value="1"/>
</dbReference>
<dbReference type="Pfam" id="PF13243">
    <property type="entry name" value="SQHop_cyclase_C"/>
    <property type="match status" value="1"/>
</dbReference>
<dbReference type="PANTHER" id="PTHR11764">
    <property type="entry name" value="TERPENE CYCLASE/MUTASE FAMILY MEMBER"/>
    <property type="match status" value="1"/>
</dbReference>
<dbReference type="FunFam" id="1.50.10.20:FF:000002">
    <property type="entry name" value="Terpene cyclase/mutase family member"/>
    <property type="match status" value="1"/>
</dbReference>
<sequence>MEEQTYFTNRKEADEFSTDLTRWRLRVDNGRQTWEYLSAEAAESQPQSFLERYWLGLSVEKPKQVTARAKRPLEAAKNGWAFFRQLQTADGHWAGAYDGPLFITCGLVIVQYIAGLGIAEEARREMARYLLNMANEDGGWGLHTEGESTVFGTALNYVVLRILGMAPEHAAMCKARERLLALGSARAIPSWGKFWLSALGVYEWEGMNPLPPEPLLLPTMLPLNPGNWWVHTRAVFVGMCYTYALRRTMPPNELTRALREELYDQPYESIDWLAQRNNVSSVDRYVPNTVVLRVFNAALGIYERWRPDIVRSRAIGEALFQIESEVRNTHHLCIAPVNFATNMLAIYYAHGPESDLFVGMRSRLPDVMWMCREGLAGCGTNGSQLWDTAFAVQAAADAGLAAMAENREYMRKALEFLESTQIRRNPENMERTYRQPTLGAWPFSTRDQAYTVSDTTSEAMRATILLQRSSTMPKLVSDERLYEAVDLLLGMQNRGGGFASYERVRGPQLMELLNASEVFGSIMVEYAYPECTTSVVLGLTAFREVYPDYKAPQIQKCIADAVGYVLRAQRSDGSWYGSWGVCFTYASMFALQSLACVDMFFDNSWEGMRACAFLIDRQNPDGGWGESFESCEKKVYVPHPDGSQVVHTAFALLALMAARCTYSDVIKRGIIFLMRRQQDSGEWHQESIEGVFNHSCGIRYPNYKFIFPIWALGHYAELYGNLPLID</sequence>
<keyword evidence="4" id="KW-0752">Steroid biosynthesis</keyword>
<dbReference type="GO" id="GO:0005811">
    <property type="term" value="C:lipid droplet"/>
    <property type="evidence" value="ECO:0007669"/>
    <property type="project" value="InterPro"/>
</dbReference>
<proteinExistence type="inferred from homology"/>
<gene>
    <name evidence="10" type="ORF">H4R20_004197</name>
</gene>
<dbReference type="GO" id="GO:0000250">
    <property type="term" value="F:lanosterol synthase activity"/>
    <property type="evidence" value="ECO:0007669"/>
    <property type="project" value="UniProtKB-ARBA"/>
</dbReference>
<dbReference type="OrthoDB" id="21502at2759"/>
<dbReference type="SUPFAM" id="SSF48239">
    <property type="entry name" value="Terpenoid cyclases/Protein prenyltransferases"/>
    <property type="match status" value="2"/>
</dbReference>
<evidence type="ECO:0000256" key="7">
    <source>
        <dbReference type="RuleBase" id="RU362003"/>
    </source>
</evidence>
<dbReference type="InterPro" id="IPR008930">
    <property type="entry name" value="Terpenoid_cyclase/PrenylTrfase"/>
</dbReference>
<dbReference type="CDD" id="cd02892">
    <property type="entry name" value="SQCY_1"/>
    <property type="match status" value="1"/>
</dbReference>
<reference evidence="10" key="1">
    <citation type="submission" date="2022-07" db="EMBL/GenBank/DDBJ databases">
        <title>Phylogenomic reconstructions and comparative analyses of Kickxellomycotina fungi.</title>
        <authorList>
            <person name="Reynolds N.K."/>
            <person name="Stajich J.E."/>
            <person name="Barry K."/>
            <person name="Grigoriev I.V."/>
            <person name="Crous P."/>
            <person name="Smith M.E."/>
        </authorList>
    </citation>
    <scope>NUCLEOTIDE SEQUENCE</scope>
    <source>
        <strain evidence="10">NRRL 1565</strain>
    </source>
</reference>
<dbReference type="Pfam" id="PF13249">
    <property type="entry name" value="SQHop_cyclase_N"/>
    <property type="match status" value="1"/>
</dbReference>
<dbReference type="GO" id="GO:0016104">
    <property type="term" value="P:triterpenoid biosynthetic process"/>
    <property type="evidence" value="ECO:0007669"/>
    <property type="project" value="InterPro"/>
</dbReference>
<dbReference type="SFLD" id="SFLDG01016">
    <property type="entry name" value="Prenyltransferase_Like_2"/>
    <property type="match status" value="1"/>
</dbReference>
<keyword evidence="2" id="KW-0444">Lipid biosynthesis</keyword>
<dbReference type="InterPro" id="IPR032696">
    <property type="entry name" value="SQ_cyclase_C"/>
</dbReference>
<keyword evidence="5" id="KW-0443">Lipid metabolism</keyword>
<keyword evidence="11" id="KW-1185">Reference proteome</keyword>
<organism evidence="10 11">
    <name type="scientific">Coemansia guatemalensis</name>
    <dbReference type="NCBI Taxonomy" id="2761395"/>
    <lineage>
        <taxon>Eukaryota</taxon>
        <taxon>Fungi</taxon>
        <taxon>Fungi incertae sedis</taxon>
        <taxon>Zoopagomycota</taxon>
        <taxon>Kickxellomycotina</taxon>
        <taxon>Kickxellomycetes</taxon>
        <taxon>Kickxellales</taxon>
        <taxon>Kickxellaceae</taxon>
        <taxon>Coemansia</taxon>
    </lineage>
</organism>
<dbReference type="PROSITE" id="PS01074">
    <property type="entry name" value="TERPENE_SYNTHASES"/>
    <property type="match status" value="1"/>
</dbReference>
<dbReference type="InterPro" id="IPR018333">
    <property type="entry name" value="Squalene_cyclase"/>
</dbReference>
<evidence type="ECO:0000256" key="6">
    <source>
        <dbReference type="ARBA" id="ARBA00023235"/>
    </source>
</evidence>
<evidence type="ECO:0000256" key="3">
    <source>
        <dbReference type="ARBA" id="ARBA00022737"/>
    </source>
</evidence>
<evidence type="ECO:0000256" key="5">
    <source>
        <dbReference type="ARBA" id="ARBA00023098"/>
    </source>
</evidence>
<dbReference type="NCBIfam" id="TIGR01787">
    <property type="entry name" value="squalene_cyclas"/>
    <property type="match status" value="1"/>
</dbReference>
<comment type="similarity">
    <text evidence="1 7">Belongs to the terpene cyclase/mutase family.</text>
</comment>
<dbReference type="EMBL" id="JANBUO010001053">
    <property type="protein sequence ID" value="KAJ2800075.1"/>
    <property type="molecule type" value="Genomic_DNA"/>
</dbReference>
<dbReference type="Gene3D" id="1.50.10.20">
    <property type="match status" value="2"/>
</dbReference>
<comment type="caution">
    <text evidence="10">The sequence shown here is derived from an EMBL/GenBank/DDBJ whole genome shotgun (WGS) entry which is preliminary data.</text>
</comment>
<protein>
    <recommendedName>
        <fullName evidence="7">Terpene cyclase/mutase family member</fullName>
        <ecNumber evidence="7">5.4.99.-</ecNumber>
    </recommendedName>
</protein>
<evidence type="ECO:0000256" key="2">
    <source>
        <dbReference type="ARBA" id="ARBA00022516"/>
    </source>
</evidence>
<dbReference type="PANTHER" id="PTHR11764:SF20">
    <property type="entry name" value="LANOSTEROL SYNTHASE"/>
    <property type="match status" value="1"/>
</dbReference>
<dbReference type="InterPro" id="IPR032697">
    <property type="entry name" value="SQ_cyclase_N"/>
</dbReference>
<keyword evidence="3" id="KW-0677">Repeat</keyword>
<evidence type="ECO:0000313" key="10">
    <source>
        <dbReference type="EMBL" id="KAJ2800075.1"/>
    </source>
</evidence>
<accession>A0A9W8HRX8</accession>
<feature type="domain" description="Squalene cyclase C-terminal" evidence="8">
    <location>
        <begin position="383"/>
        <end position="716"/>
    </location>
</feature>
<keyword evidence="6 7" id="KW-0413">Isomerase</keyword>
<evidence type="ECO:0000256" key="1">
    <source>
        <dbReference type="ARBA" id="ARBA00009755"/>
    </source>
</evidence>